<gene>
    <name evidence="1" type="ORF">K3G42_032888</name>
</gene>
<name>A0ACB8ENE2_9SAUR</name>
<dbReference type="Proteomes" id="UP000827872">
    <property type="component" value="Linkage Group LG03"/>
</dbReference>
<evidence type="ECO:0000313" key="1">
    <source>
        <dbReference type="EMBL" id="KAH7993980.1"/>
    </source>
</evidence>
<comment type="caution">
    <text evidence="1">The sequence shown here is derived from an EMBL/GenBank/DDBJ whole genome shotgun (WGS) entry which is preliminary data.</text>
</comment>
<proteinExistence type="predicted"/>
<accession>A0ACB8ENE2</accession>
<dbReference type="EMBL" id="CM037616">
    <property type="protein sequence ID" value="KAH7993980.1"/>
    <property type="molecule type" value="Genomic_DNA"/>
</dbReference>
<reference evidence="1" key="1">
    <citation type="submission" date="2021-08" db="EMBL/GenBank/DDBJ databases">
        <title>The first chromosome-level gecko genome reveals the dynamic sex chromosomes of Neotropical dwarf geckos (Sphaerodactylidae: Sphaerodactylus).</title>
        <authorList>
            <person name="Pinto B.J."/>
            <person name="Keating S.E."/>
            <person name="Gamble T."/>
        </authorList>
    </citation>
    <scope>NUCLEOTIDE SEQUENCE</scope>
    <source>
        <strain evidence="1">TG3544</strain>
    </source>
</reference>
<protein>
    <submittedName>
        <fullName evidence="1">Uncharacterized protein</fullName>
    </submittedName>
</protein>
<keyword evidence="2" id="KW-1185">Reference proteome</keyword>
<evidence type="ECO:0000313" key="2">
    <source>
        <dbReference type="Proteomes" id="UP000827872"/>
    </source>
</evidence>
<sequence length="734" mass="81711">MENKIHTVDSEETDVPEIIAIEDDAVNKEIISVSDSDSEDVLWTEKYQPQNSDELIGNTAAIKKLHRWLSEWKKRAYLEENRAQKEEKCGSQEESLDSMDFKDDKSYSDGETDLCNTMLLSGPSGVGKTAAVYACAQELGFKIFEVNASCQRSGRQILSQLKEATQSHQVAKQGVNSHKPCFFNSTKSPRKFSPRKEWSPKKLPGSPRKAGLKQGLASKTLTSYFKVSSKEGKAQRVENNKERKEMFIEDEVQIISVKRGTGEEESRKKSATSLILFEEVDIIFDEDVGFLNAVKTFMATTKRPVVLTTNDPSFSLIFDGLFEEIIFTVPSPVKIASYLQVLCLAENLQTDVDDFAALLTTNHCDVRQSILHLQFWVRSGGGYLKGKNTGLHGVLLKTFFCFGGDNKAHGTEQIACADGLAGSEMAELRVLKMPKCDTGCIETLLGLKNIFLPSEDLLSFLKHDITSKEEWSKLVHLLTEFQMKNIDFIYSNLELILPLPVAVLSEPAQMANPPLKTSMENRKHTPLDGECTEEVNPMKKSKRTKLQRKMVLLDDSDLFESELNYSGFVTLPSDVPGLRTEGEKGGLEPATESTVTPRGGTKAESKGSAHASQCLNSLAEFVENMSLLDYCLNNKAQKLKQSCEFEEFVWTKGKIKNGLSDEFSEEHPDWWSSKSCSDLKATTEALAFQKCFKGVSKALRGCLDGGKDGLKELTLHISKEQAALHFGQLGTNSR</sequence>
<organism evidence="1 2">
    <name type="scientific">Sphaerodactylus townsendi</name>
    <dbReference type="NCBI Taxonomy" id="933632"/>
    <lineage>
        <taxon>Eukaryota</taxon>
        <taxon>Metazoa</taxon>
        <taxon>Chordata</taxon>
        <taxon>Craniata</taxon>
        <taxon>Vertebrata</taxon>
        <taxon>Euteleostomi</taxon>
        <taxon>Lepidosauria</taxon>
        <taxon>Squamata</taxon>
        <taxon>Bifurcata</taxon>
        <taxon>Gekkota</taxon>
        <taxon>Sphaerodactylidae</taxon>
        <taxon>Sphaerodactylus</taxon>
    </lineage>
</organism>